<accession>A0A4R3NZV8</accession>
<evidence type="ECO:0000313" key="2">
    <source>
        <dbReference type="Proteomes" id="UP000295097"/>
    </source>
</evidence>
<sequence>MTIGCYLDFEEPVAMLIAKMGNVDFGQRIAGFNQKTLTWRNQGQTLLRFERR</sequence>
<evidence type="ECO:0000313" key="1">
    <source>
        <dbReference type="EMBL" id="TCT45143.1"/>
    </source>
</evidence>
<keyword evidence="2" id="KW-1185">Reference proteome</keyword>
<proteinExistence type="predicted"/>
<dbReference type="Proteomes" id="UP000295097">
    <property type="component" value="Unassembled WGS sequence"/>
</dbReference>
<dbReference type="AlphaFoldDB" id="A0A4R3NZV8"/>
<comment type="caution">
    <text evidence="1">The sequence shown here is derived from an EMBL/GenBank/DDBJ whole genome shotgun (WGS) entry which is preliminary data.</text>
</comment>
<protein>
    <submittedName>
        <fullName evidence="1">Uncharacterized protein</fullName>
    </submittedName>
</protein>
<organism evidence="1 2">
    <name type="scientific">Martelella mediterranea</name>
    <dbReference type="NCBI Taxonomy" id="293089"/>
    <lineage>
        <taxon>Bacteria</taxon>
        <taxon>Pseudomonadati</taxon>
        <taxon>Pseudomonadota</taxon>
        <taxon>Alphaproteobacteria</taxon>
        <taxon>Hyphomicrobiales</taxon>
        <taxon>Aurantimonadaceae</taxon>
        <taxon>Martelella</taxon>
    </lineage>
</organism>
<gene>
    <name evidence="1" type="ORF">EDC90_1001284</name>
</gene>
<dbReference type="EMBL" id="SMAR01000001">
    <property type="protein sequence ID" value="TCT45143.1"/>
    <property type="molecule type" value="Genomic_DNA"/>
</dbReference>
<reference evidence="1 2" key="1">
    <citation type="submission" date="2019-03" db="EMBL/GenBank/DDBJ databases">
        <title>Freshwater and sediment microbial communities from various areas in North America, analyzing microbe dynamics in response to fracking.</title>
        <authorList>
            <person name="Lamendella R."/>
        </authorList>
    </citation>
    <scope>NUCLEOTIDE SEQUENCE [LARGE SCALE GENOMIC DNA]</scope>
    <source>
        <strain evidence="1 2">175.2</strain>
    </source>
</reference>
<name>A0A4R3NZV8_9HYPH</name>